<evidence type="ECO:0000313" key="1">
    <source>
        <dbReference type="EMBL" id="ENN78974.1"/>
    </source>
</evidence>
<dbReference type="OrthoDB" id="6740069at2759"/>
<gene>
    <name evidence="1" type="ORF">YQE_04558</name>
</gene>
<reference evidence="1" key="1">
    <citation type="journal article" date="2013" name="Genome Biol.">
        <title>Draft genome of the mountain pine beetle, Dendroctonus ponderosae Hopkins, a major forest pest.</title>
        <authorList>
            <person name="Keeling C.I."/>
            <person name="Yuen M.M."/>
            <person name="Liao N.Y."/>
            <person name="Docking T.R."/>
            <person name="Chan S.K."/>
            <person name="Taylor G.A."/>
            <person name="Palmquist D.L."/>
            <person name="Jackman S.D."/>
            <person name="Nguyen A."/>
            <person name="Li M."/>
            <person name="Henderson H."/>
            <person name="Janes J.K."/>
            <person name="Zhao Y."/>
            <person name="Pandoh P."/>
            <person name="Moore R."/>
            <person name="Sperling F.A."/>
            <person name="Huber D.P."/>
            <person name="Birol I."/>
            <person name="Jones S.J."/>
            <person name="Bohlmann J."/>
        </authorList>
    </citation>
    <scope>NUCLEOTIDE SEQUENCE</scope>
</reference>
<organism evidence="1">
    <name type="scientific">Dendroctonus ponderosae</name>
    <name type="common">Mountain pine beetle</name>
    <dbReference type="NCBI Taxonomy" id="77166"/>
    <lineage>
        <taxon>Eukaryota</taxon>
        <taxon>Metazoa</taxon>
        <taxon>Ecdysozoa</taxon>
        <taxon>Arthropoda</taxon>
        <taxon>Hexapoda</taxon>
        <taxon>Insecta</taxon>
        <taxon>Pterygota</taxon>
        <taxon>Neoptera</taxon>
        <taxon>Endopterygota</taxon>
        <taxon>Coleoptera</taxon>
        <taxon>Polyphaga</taxon>
        <taxon>Cucujiformia</taxon>
        <taxon>Curculionidae</taxon>
        <taxon>Scolytinae</taxon>
        <taxon>Dendroctonus</taxon>
    </lineage>
</organism>
<feature type="non-terminal residue" evidence="1">
    <location>
        <position position="1"/>
    </location>
</feature>
<dbReference type="HOGENOM" id="CLU_018552_12_2_1"/>
<dbReference type="EMBL" id="KB740771">
    <property type="protein sequence ID" value="ENN78974.1"/>
    <property type="molecule type" value="Genomic_DNA"/>
</dbReference>
<dbReference type="AlphaFoldDB" id="N6TF32"/>
<protein>
    <submittedName>
        <fullName evidence="1">Uncharacterized protein</fullName>
    </submittedName>
</protein>
<dbReference type="OMA" id="NCAIAPI"/>
<name>N6TF32_DENPD</name>
<sequence>MVKMIVQMAKMTVKMNIRSLDSSSEPNNTIQPMTQLLLVLRYYATGSHLIAVGYFFGVSKTSPHRIVHRVTAAGATLARNDIKLPSTKREISAAQVIFYALARLPKLILLLDCTHIKVQSFGGDNAEVFRNRKGYFSITVQGTCDYYFEEK</sequence>
<proteinExistence type="predicted"/>
<accession>N6TF32</accession>